<dbReference type="GO" id="GO:0008270">
    <property type="term" value="F:zinc ion binding"/>
    <property type="evidence" value="ECO:0007669"/>
    <property type="project" value="UniProtKB-KW"/>
</dbReference>
<dbReference type="AlphaFoldDB" id="A0AA96G903"/>
<dbReference type="Proteomes" id="UP001302719">
    <property type="component" value="Chromosome"/>
</dbReference>
<evidence type="ECO:0000313" key="7">
    <source>
        <dbReference type="Proteomes" id="UP001302719"/>
    </source>
</evidence>
<dbReference type="GO" id="GO:0005524">
    <property type="term" value="F:ATP binding"/>
    <property type="evidence" value="ECO:0007669"/>
    <property type="project" value="InterPro"/>
</dbReference>
<gene>
    <name evidence="6" type="ORF">PP769_16810</name>
</gene>
<evidence type="ECO:0000259" key="4">
    <source>
        <dbReference type="PROSITE" id="PS51192"/>
    </source>
</evidence>
<dbReference type="InterPro" id="IPR049730">
    <property type="entry name" value="SNF2/RAD54-like_C"/>
</dbReference>
<keyword evidence="6" id="KW-0547">Nucleotide-binding</keyword>
<dbReference type="Gene3D" id="3.40.50.10810">
    <property type="entry name" value="Tandem AAA-ATPase domain"/>
    <property type="match status" value="1"/>
</dbReference>
<keyword evidence="2" id="KW-0863">Zinc-finger</keyword>
<dbReference type="Gene3D" id="3.40.50.300">
    <property type="entry name" value="P-loop containing nucleotide triphosphate hydrolases"/>
    <property type="match status" value="1"/>
</dbReference>
<dbReference type="PROSITE" id="PS50966">
    <property type="entry name" value="ZF_SWIM"/>
    <property type="match status" value="1"/>
</dbReference>
<keyword evidence="1" id="KW-0378">Hydrolase</keyword>
<proteinExistence type="predicted"/>
<feature type="domain" description="Helicase C-terminal" evidence="5">
    <location>
        <begin position="1009"/>
        <end position="1157"/>
    </location>
</feature>
<dbReference type="GO" id="GO:0004386">
    <property type="term" value="F:helicase activity"/>
    <property type="evidence" value="ECO:0007669"/>
    <property type="project" value="UniProtKB-KW"/>
</dbReference>
<dbReference type="RefSeq" id="WP_312642297.1">
    <property type="nucleotide sequence ID" value="NZ_CP116967.1"/>
</dbReference>
<feature type="domain" description="Helicase ATP-binding" evidence="4">
    <location>
        <begin position="730"/>
        <end position="892"/>
    </location>
</feature>
<dbReference type="InterPro" id="IPR038718">
    <property type="entry name" value="SNF2-like_sf"/>
</dbReference>
<dbReference type="PANTHER" id="PTHR10799">
    <property type="entry name" value="SNF2/RAD54 HELICASE FAMILY"/>
    <property type="match status" value="1"/>
</dbReference>
<dbReference type="KEGG" id="nall:PP769_16810"/>
<dbReference type="InterPro" id="IPR001650">
    <property type="entry name" value="Helicase_C-like"/>
</dbReference>
<dbReference type="EMBL" id="CP116967">
    <property type="protein sequence ID" value="WNM57609.1"/>
    <property type="molecule type" value="Genomic_DNA"/>
</dbReference>
<sequence length="1178" mass="132673">MSVEPFGVLEHLKVLSPNHVYFLASKAFVLRGYEYYAQGRLESYSWDRTQSILSATVRGATQYLVRFIVHNGQLTFSCTCPVWTPESHCKHVICALLTTVNLLLPDTFRMPSSNSTQRALLLRQLMERAGSPLASKPSAPAPPPRFEITLCNHHGVSSIRITNHGNICQSFAGMPTELAVLLRATQDPAWSVQEGLRDFLKHHGQHHALFYENADGRFPLEWAPDALYTTKTELDILGSHVSIAACCLRYGEVQPNSYACLGFAADLNAKKLGPLEHEGGWAVYDLLYENSQREQVIEPADPLSRPLALPATSQHREGWLSSERPTGMARPTFSIPVEQFITLQLDIPLHEQDRILRSVLLKCAGQEVSLSDHHHSGKAPTYHYRLTFIPEAIPLDVSVLDLRTGILRAECWLGESQGRPSVPIFRIFPFLERAKTVSSGIKAKKRRTLLYDTFFQLIGHQKPTDVRKLVKACIAQDEFRPFKLKAEAEQILQRFSSPALEPSVRLVVHDGHWCVVMNDWAKEALLYAIPYTLWGPSLFEGMVEHDEMSLPLTNLYPLLPELHAKLQEVGIGLFYQDQPITTSQWDCSIDARRASSIDWFELRPELLCDGVRIEAKDIEKILERGGMMEADGIIRIVDQNTQAILRAFAFLSNKPSMDHREQKAVVRVPKLQILDWVALRKRGVTVILPPADEALINRLLHFEQIEAIPLPQVVDATVRPYQQEGYRWLGFLYQHRLGACLADDMGLGKTLQAICLFAGIKEGLITAPEPIQGPHLVVLPPSLLFNWENEISRFYPSLTIQSYTGKERTSSFAGADVVLTTYGLIRRDIAILEQIPFNVILFDEAQAVKNIVARTTGAARRLKGYFKCVMTGTPLENHVGEYYALMDLCVPGLLGDYEEIRGKMKAPSPALLETIMQRSRPFVLRRTKSQILKELPPKIETDLYLELTDRQKSLYQQTVTKIRSTIAAAYRSQTPAQARIIALTAILKLRQICLSPQLLSPAHTELSPKLECLLDRLKELLDEGHSALVFSQFTSFLDIVEQAFDAHEIPHVRLDGSTPTPTRKKLVQKFQEGANPSIFLLSLKAGGQGLNLTKASYVFHLDPWWNPAVENQASDRAHRIGQTQNVSIMRLLMRHTIEEKMMELKQKKLDLYHAVLEGATPHGGAASLSQKDFDFLLE</sequence>
<dbReference type="Pfam" id="PF00176">
    <property type="entry name" value="SNF2-rel_dom"/>
    <property type="match status" value="1"/>
</dbReference>
<dbReference type="SMART" id="SM00490">
    <property type="entry name" value="HELICc"/>
    <property type="match status" value="1"/>
</dbReference>
<dbReference type="InterPro" id="IPR007527">
    <property type="entry name" value="Znf_SWIM"/>
</dbReference>
<keyword evidence="6" id="KW-0067">ATP-binding</keyword>
<keyword evidence="2" id="KW-0862">Zinc</keyword>
<dbReference type="GO" id="GO:0016787">
    <property type="term" value="F:hydrolase activity"/>
    <property type="evidence" value="ECO:0007669"/>
    <property type="project" value="UniProtKB-KW"/>
</dbReference>
<keyword evidence="7" id="KW-1185">Reference proteome</keyword>
<dbReference type="PROSITE" id="PS51192">
    <property type="entry name" value="HELICASE_ATP_BIND_1"/>
    <property type="match status" value="1"/>
</dbReference>
<evidence type="ECO:0000256" key="2">
    <source>
        <dbReference type="PROSITE-ProRule" id="PRU00325"/>
    </source>
</evidence>
<evidence type="ECO:0000256" key="1">
    <source>
        <dbReference type="ARBA" id="ARBA00022801"/>
    </source>
</evidence>
<accession>A0AA96G903</accession>
<dbReference type="InterPro" id="IPR027417">
    <property type="entry name" value="P-loop_NTPase"/>
</dbReference>
<protein>
    <submittedName>
        <fullName evidence="6">DEAD/DEAH box helicase</fullName>
    </submittedName>
</protein>
<evidence type="ECO:0000313" key="6">
    <source>
        <dbReference type="EMBL" id="WNM57609.1"/>
    </source>
</evidence>
<name>A0AA96G903_9BACT</name>
<dbReference type="SMART" id="SM00487">
    <property type="entry name" value="DEXDc"/>
    <property type="match status" value="1"/>
</dbReference>
<dbReference type="CDD" id="cd18793">
    <property type="entry name" value="SF2_C_SNF"/>
    <property type="match status" value="1"/>
</dbReference>
<organism evidence="6 7">
    <name type="scientific">Candidatus Nitrospira allomarina</name>
    <dbReference type="NCBI Taxonomy" id="3020900"/>
    <lineage>
        <taxon>Bacteria</taxon>
        <taxon>Pseudomonadati</taxon>
        <taxon>Nitrospirota</taxon>
        <taxon>Nitrospiria</taxon>
        <taxon>Nitrospirales</taxon>
        <taxon>Nitrospiraceae</taxon>
        <taxon>Nitrospira</taxon>
    </lineage>
</organism>
<reference evidence="6 7" key="1">
    <citation type="submission" date="2023-01" db="EMBL/GenBank/DDBJ databases">
        <title>Cultivation and genomic characterization of new, ubiquitous marine nitrite-oxidizing bacteria from the Nitrospirales.</title>
        <authorList>
            <person name="Mueller A.J."/>
            <person name="Daebeler A."/>
            <person name="Herbold C.W."/>
            <person name="Kirkegaard R.H."/>
            <person name="Daims H."/>
        </authorList>
    </citation>
    <scope>NUCLEOTIDE SEQUENCE [LARGE SCALE GENOMIC DNA]</scope>
    <source>
        <strain evidence="6 7">VA</strain>
    </source>
</reference>
<keyword evidence="2" id="KW-0479">Metal-binding</keyword>
<keyword evidence="6" id="KW-0347">Helicase</keyword>
<dbReference type="Pfam" id="PF00271">
    <property type="entry name" value="Helicase_C"/>
    <property type="match status" value="1"/>
</dbReference>
<dbReference type="SUPFAM" id="SSF52540">
    <property type="entry name" value="P-loop containing nucleoside triphosphate hydrolases"/>
    <property type="match status" value="2"/>
</dbReference>
<evidence type="ECO:0000259" key="5">
    <source>
        <dbReference type="PROSITE" id="PS51194"/>
    </source>
</evidence>
<dbReference type="InterPro" id="IPR000330">
    <property type="entry name" value="SNF2_N"/>
</dbReference>
<feature type="domain" description="SWIM-type" evidence="3">
    <location>
        <begin position="63"/>
        <end position="100"/>
    </location>
</feature>
<dbReference type="PROSITE" id="PS51194">
    <property type="entry name" value="HELICASE_CTER"/>
    <property type="match status" value="1"/>
</dbReference>
<evidence type="ECO:0000259" key="3">
    <source>
        <dbReference type="PROSITE" id="PS50966"/>
    </source>
</evidence>
<dbReference type="InterPro" id="IPR014001">
    <property type="entry name" value="Helicase_ATP-bd"/>
</dbReference>